<dbReference type="GeneID" id="36333431"/>
<keyword evidence="4" id="KW-1185">Reference proteome</keyword>
<dbReference type="PANTHER" id="PTHR32026">
    <property type="entry name" value="METHYLTRANSFERASE-LIKE PROTEIN 24"/>
    <property type="match status" value="1"/>
</dbReference>
<dbReference type="RefSeq" id="XP_024342525.1">
    <property type="nucleotide sequence ID" value="XM_024488482.1"/>
</dbReference>
<dbReference type="AlphaFoldDB" id="A0A1X6NAU9"/>
<accession>A0A1X6NAU9</accession>
<evidence type="ECO:0000313" key="4">
    <source>
        <dbReference type="Proteomes" id="UP000194127"/>
    </source>
</evidence>
<evidence type="ECO:0000259" key="2">
    <source>
        <dbReference type="Pfam" id="PF13383"/>
    </source>
</evidence>
<dbReference type="Pfam" id="PF13383">
    <property type="entry name" value="Methyltransf_22"/>
    <property type="match status" value="1"/>
</dbReference>
<feature type="domain" description="Methyltransferase" evidence="2">
    <location>
        <begin position="96"/>
        <end position="234"/>
    </location>
</feature>
<evidence type="ECO:0000313" key="3">
    <source>
        <dbReference type="EMBL" id="OSX65731.1"/>
    </source>
</evidence>
<proteinExistence type="predicted"/>
<dbReference type="EMBL" id="KZ110592">
    <property type="protein sequence ID" value="OSX65731.1"/>
    <property type="molecule type" value="Genomic_DNA"/>
</dbReference>
<dbReference type="Proteomes" id="UP000194127">
    <property type="component" value="Unassembled WGS sequence"/>
</dbReference>
<dbReference type="STRING" id="670580.A0A1X6NAU9"/>
<feature type="signal peptide" evidence="1">
    <location>
        <begin position="1"/>
        <end position="29"/>
    </location>
</feature>
<organism evidence="3 4">
    <name type="scientific">Postia placenta MAD-698-R-SB12</name>
    <dbReference type="NCBI Taxonomy" id="670580"/>
    <lineage>
        <taxon>Eukaryota</taxon>
        <taxon>Fungi</taxon>
        <taxon>Dikarya</taxon>
        <taxon>Basidiomycota</taxon>
        <taxon>Agaricomycotina</taxon>
        <taxon>Agaricomycetes</taxon>
        <taxon>Polyporales</taxon>
        <taxon>Adustoporiaceae</taxon>
        <taxon>Rhodonia</taxon>
    </lineage>
</organism>
<dbReference type="InterPro" id="IPR025714">
    <property type="entry name" value="Methyltranfer_dom"/>
</dbReference>
<name>A0A1X6NAU9_9APHY</name>
<reference evidence="3 4" key="1">
    <citation type="submission" date="2017-04" db="EMBL/GenBank/DDBJ databases">
        <title>Genome Sequence of the Model Brown-Rot Fungus Postia placenta SB12.</title>
        <authorList>
            <consortium name="DOE Joint Genome Institute"/>
            <person name="Gaskell J."/>
            <person name="Kersten P."/>
            <person name="Larrondo L.F."/>
            <person name="Canessa P."/>
            <person name="Martinez D."/>
            <person name="Hibbett D."/>
            <person name="Schmoll M."/>
            <person name="Kubicek C.P."/>
            <person name="Martinez A.T."/>
            <person name="Yadav J."/>
            <person name="Master E."/>
            <person name="Magnuson J.K."/>
            <person name="James T."/>
            <person name="Yaver D."/>
            <person name="Berka R."/>
            <person name="Labutti K."/>
            <person name="Lipzen A."/>
            <person name="Aerts A."/>
            <person name="Barry K."/>
            <person name="Henrissat B."/>
            <person name="Blanchette R."/>
            <person name="Grigoriev I."/>
            <person name="Cullen D."/>
        </authorList>
    </citation>
    <scope>NUCLEOTIDE SEQUENCE [LARGE SCALE GENOMIC DNA]</scope>
    <source>
        <strain evidence="3 4">MAD-698-R-SB12</strain>
    </source>
</reference>
<dbReference type="OrthoDB" id="10006218at2759"/>
<evidence type="ECO:0000256" key="1">
    <source>
        <dbReference type="SAM" id="SignalP"/>
    </source>
</evidence>
<keyword evidence="1" id="KW-0732">Signal</keyword>
<sequence>MAAKHTFARHPRYTAILVVILLAFVFVLTQGPPAPSPEGYFRRQGPKSLRWHVVDEEERYQQVLRDRQAMVRKWGPEPSMVEAFPPRDDFYTLWDFFIPAYQCPHRVERIGALGDGGKWVCGFERVARQPHCVIYSFGVNNESSFEAALLRAAPGCEVWGYDFSVPAFGPEITADPALNARAHFFPYALGDRDSYGAGANPPTYTLATLMALNGHRFIDLLKIDIEGAEFASLAAFLGEFAPPTHGAQTHPHAPPPPPLPIGQMQIEIHARGGTGYDTFAPFQQWWESLEHAGLRPFYAEPNLVYVNLIRGARPDLAEYSFMNIYGDHALVSDRYLAP</sequence>
<protein>
    <recommendedName>
        <fullName evidence="2">Methyltransferase domain-containing protein</fullName>
    </recommendedName>
</protein>
<feature type="chain" id="PRO_5010858574" description="Methyltransferase domain-containing protein" evidence="1">
    <location>
        <begin position="30"/>
        <end position="338"/>
    </location>
</feature>
<dbReference type="PANTHER" id="PTHR32026:SF10">
    <property type="entry name" value="METHYLTRANSFERASE-LIKE PROTEIN 24-RELATED"/>
    <property type="match status" value="1"/>
</dbReference>
<dbReference type="InterPro" id="IPR026913">
    <property type="entry name" value="METTL24"/>
</dbReference>
<gene>
    <name evidence="3" type="ORF">POSPLADRAFT_1177224</name>
</gene>